<dbReference type="SMART" id="SM00052">
    <property type="entry name" value="EAL"/>
    <property type="match status" value="1"/>
</dbReference>
<dbReference type="PROSITE" id="PS50112">
    <property type="entry name" value="PAS"/>
    <property type="match status" value="1"/>
</dbReference>
<dbReference type="SUPFAM" id="SSF141868">
    <property type="entry name" value="EAL domain-like"/>
    <property type="match status" value="1"/>
</dbReference>
<dbReference type="InterPro" id="IPR029787">
    <property type="entry name" value="Nucleotide_cyclase"/>
</dbReference>
<evidence type="ECO:0000256" key="1">
    <source>
        <dbReference type="SAM" id="Phobius"/>
    </source>
</evidence>
<dbReference type="Pfam" id="PF00990">
    <property type="entry name" value="GGDEF"/>
    <property type="match status" value="1"/>
</dbReference>
<dbReference type="InterPro" id="IPR000700">
    <property type="entry name" value="PAS-assoc_C"/>
</dbReference>
<dbReference type="CDD" id="cd01948">
    <property type="entry name" value="EAL"/>
    <property type="match status" value="1"/>
</dbReference>
<dbReference type="Pfam" id="PF08447">
    <property type="entry name" value="PAS_3"/>
    <property type="match status" value="1"/>
</dbReference>
<proteinExistence type="predicted"/>
<dbReference type="InterPro" id="IPR013655">
    <property type="entry name" value="PAS_fold_3"/>
</dbReference>
<feature type="transmembrane region" description="Helical" evidence="1">
    <location>
        <begin position="146"/>
        <end position="168"/>
    </location>
</feature>
<dbReference type="InterPro" id="IPR001633">
    <property type="entry name" value="EAL_dom"/>
</dbReference>
<evidence type="ECO:0000313" key="6">
    <source>
        <dbReference type="EMBL" id="MCK0206664.1"/>
    </source>
</evidence>
<dbReference type="SUPFAM" id="SSF55785">
    <property type="entry name" value="PYP-like sensor domain (PAS domain)"/>
    <property type="match status" value="1"/>
</dbReference>
<feature type="domain" description="PAC" evidence="3">
    <location>
        <begin position="298"/>
        <end position="353"/>
    </location>
</feature>
<feature type="transmembrane region" description="Helical" evidence="1">
    <location>
        <begin position="79"/>
        <end position="104"/>
    </location>
</feature>
<dbReference type="InterPro" id="IPR035965">
    <property type="entry name" value="PAS-like_dom_sf"/>
</dbReference>
<keyword evidence="1" id="KW-0812">Transmembrane</keyword>
<feature type="domain" description="PAS" evidence="2">
    <location>
        <begin position="241"/>
        <end position="294"/>
    </location>
</feature>
<dbReference type="CDD" id="cd00130">
    <property type="entry name" value="PAS"/>
    <property type="match status" value="1"/>
</dbReference>
<dbReference type="RefSeq" id="WP_247198267.1">
    <property type="nucleotide sequence ID" value="NZ_JALKCG010000001.1"/>
</dbReference>
<dbReference type="InterPro" id="IPR043128">
    <property type="entry name" value="Rev_trsase/Diguanyl_cyclase"/>
</dbReference>
<keyword evidence="1" id="KW-0472">Membrane</keyword>
<dbReference type="Gene3D" id="3.20.20.450">
    <property type="entry name" value="EAL domain"/>
    <property type="match status" value="1"/>
</dbReference>
<reference evidence="6 7" key="1">
    <citation type="submission" date="2022-04" db="EMBL/GenBank/DDBJ databases">
        <authorList>
            <person name="Grouzdev D.S."/>
            <person name="Pantiukh K.S."/>
            <person name="Krutkina M.S."/>
        </authorList>
    </citation>
    <scope>NUCLEOTIDE SEQUENCE [LARGE SCALE GENOMIC DNA]</scope>
    <source>
        <strain evidence="6 7">Jip08</strain>
    </source>
</reference>
<feature type="transmembrane region" description="Helical" evidence="1">
    <location>
        <begin position="21"/>
        <end position="41"/>
    </location>
</feature>
<dbReference type="InterPro" id="IPR000160">
    <property type="entry name" value="GGDEF_dom"/>
</dbReference>
<dbReference type="PROSITE" id="PS50887">
    <property type="entry name" value="GGDEF"/>
    <property type="match status" value="1"/>
</dbReference>
<organism evidence="6 7">
    <name type="scientific">Ancylobacter koreensis</name>
    <dbReference type="NCBI Taxonomy" id="266121"/>
    <lineage>
        <taxon>Bacteria</taxon>
        <taxon>Pseudomonadati</taxon>
        <taxon>Pseudomonadota</taxon>
        <taxon>Alphaproteobacteria</taxon>
        <taxon>Hyphomicrobiales</taxon>
        <taxon>Xanthobacteraceae</taxon>
        <taxon>Ancylobacter</taxon>
    </lineage>
</organism>
<evidence type="ECO:0000259" key="5">
    <source>
        <dbReference type="PROSITE" id="PS50887"/>
    </source>
</evidence>
<dbReference type="SMART" id="SM00267">
    <property type="entry name" value="GGDEF"/>
    <property type="match status" value="1"/>
</dbReference>
<dbReference type="EMBL" id="JALKCG010000001">
    <property type="protein sequence ID" value="MCK0206664.1"/>
    <property type="molecule type" value="Genomic_DNA"/>
</dbReference>
<accession>A0ABT0DHI0</accession>
<evidence type="ECO:0000259" key="2">
    <source>
        <dbReference type="PROSITE" id="PS50112"/>
    </source>
</evidence>
<comment type="caution">
    <text evidence="6">The sequence shown here is derived from an EMBL/GenBank/DDBJ whole genome shotgun (WGS) entry which is preliminary data.</text>
</comment>
<gene>
    <name evidence="6" type="ORF">MWN33_01300</name>
</gene>
<dbReference type="PANTHER" id="PTHR44757:SF2">
    <property type="entry name" value="BIOFILM ARCHITECTURE MAINTENANCE PROTEIN MBAA"/>
    <property type="match status" value="1"/>
</dbReference>
<dbReference type="Pfam" id="PF00563">
    <property type="entry name" value="EAL"/>
    <property type="match status" value="1"/>
</dbReference>
<dbReference type="InterPro" id="IPR035919">
    <property type="entry name" value="EAL_sf"/>
</dbReference>
<dbReference type="Gene3D" id="3.30.450.20">
    <property type="entry name" value="PAS domain"/>
    <property type="match status" value="1"/>
</dbReference>
<feature type="transmembrane region" description="Helical" evidence="1">
    <location>
        <begin position="47"/>
        <end position="67"/>
    </location>
</feature>
<evidence type="ECO:0000259" key="4">
    <source>
        <dbReference type="PROSITE" id="PS50883"/>
    </source>
</evidence>
<evidence type="ECO:0000313" key="7">
    <source>
        <dbReference type="Proteomes" id="UP001202867"/>
    </source>
</evidence>
<dbReference type="SMART" id="SM00091">
    <property type="entry name" value="PAS"/>
    <property type="match status" value="1"/>
</dbReference>
<keyword evidence="1" id="KW-1133">Transmembrane helix</keyword>
<dbReference type="CDD" id="cd01949">
    <property type="entry name" value="GGDEF"/>
    <property type="match status" value="1"/>
</dbReference>
<dbReference type="SUPFAM" id="SSF55073">
    <property type="entry name" value="Nucleotide cyclase"/>
    <property type="match status" value="1"/>
</dbReference>
<feature type="domain" description="GGDEF" evidence="5">
    <location>
        <begin position="389"/>
        <end position="521"/>
    </location>
</feature>
<dbReference type="InterPro" id="IPR000014">
    <property type="entry name" value="PAS"/>
</dbReference>
<dbReference type="NCBIfam" id="TIGR00229">
    <property type="entry name" value="sensory_box"/>
    <property type="match status" value="1"/>
</dbReference>
<name>A0ABT0DHI0_9HYPH</name>
<feature type="transmembrane region" description="Helical" evidence="1">
    <location>
        <begin position="180"/>
        <end position="204"/>
    </location>
</feature>
<sequence>MSADAVRHSVRVLADGLERNLLLLVLAALIIALCGNVLRAMPPLRRALAGGTLVGGTAAASLFFPIWESGAELFDLKIVPLTLAAPIFGPLAALLAGAIALGARAMAHSFAVPCVIGVGGAVAAGTLVAGRLGWRLDPRRVAARPLTAGHAVVLALLALLVAGATYGYRYGETSLTGEGALAPFLFIVLAAPAVTLVFALLYAFDEQQRHTRLTLAATQARLSTIGNNLPGVLYQRATGPNGELVFTYVSARAKDVLGVPAEELVANPARLLELVHPDDIHIVRAAMAQARRGGAEALENEYRIIRPDGEVRWLHVRSQRTHRDQLSADHGMVAEGIAFDVTAQKEAEQAAQEARQRHEWLLSHDMMTGLLNRHALLQMIDAHLASPAPGAALLLIDLSQSALVNEFFGAEAGDERLKEAASRLAAITPGGAAVARTGGDSFAVFVPASDREAARRLAMRIAAVMATPLVRDGQDMPMAARVGISYGPEQGADGQGLVRAASVALESARDAPDRVVAEFTPDMARLRAEQRHYDEELRRAVTGGELTLVYQPVVRTDGRILVGFEALVRWNHPVFGDVPAGEFVARAEATGLWAALDRFVLLRACTEARHWAGEPWLSVNLSAAWFQIGDVVAAIRQVLDATGFPARRLQVEVTERILIERYDAAIRIIDGLHDLGVAVSIDDFGTFYSSLGYLHRLPIDKIKLDRSFALDVDHSERAQAVVESVLALCARLRIEVVAEGVETEAQYAWLAAHGCPLVQGFLTGHPGPAPAGERDADKRTA</sequence>
<dbReference type="Gene3D" id="3.30.70.270">
    <property type="match status" value="1"/>
</dbReference>
<feature type="domain" description="EAL" evidence="4">
    <location>
        <begin position="530"/>
        <end position="780"/>
    </location>
</feature>
<dbReference type="PROSITE" id="PS50113">
    <property type="entry name" value="PAC"/>
    <property type="match status" value="1"/>
</dbReference>
<dbReference type="PANTHER" id="PTHR44757">
    <property type="entry name" value="DIGUANYLATE CYCLASE DGCP"/>
    <property type="match status" value="1"/>
</dbReference>
<protein>
    <submittedName>
        <fullName evidence="6">EAL domain-containing protein</fullName>
    </submittedName>
</protein>
<dbReference type="PROSITE" id="PS50883">
    <property type="entry name" value="EAL"/>
    <property type="match status" value="1"/>
</dbReference>
<dbReference type="Proteomes" id="UP001202867">
    <property type="component" value="Unassembled WGS sequence"/>
</dbReference>
<keyword evidence="7" id="KW-1185">Reference proteome</keyword>
<reference evidence="7" key="2">
    <citation type="submission" date="2023-07" db="EMBL/GenBank/DDBJ databases">
        <title>Ancylobacter moscoviensis sp. nov., facultatively methylotrophic bacteria from activated sludge and the reclassification of Starkeya novella (Starkey 1934) Kelly et al. 2000 as Ancylobacter novellus comb. nov., Starkeya koreensis Im et al. 2006 as Ancylobacter koreensis comb.nov., Angulomicrobium tetraedrale Vasil'eva et al. 1986 as Ancylobacter tetraedralis comb. nov., Angulomicrobium amanitiforme Fritz et al. 2004 as Ancylobacter amanitiformis comb. nov. and Methylorhabdus multivorans Doronina et al. 1996 as Ancylobacter multivorans comb. nov. and emended description of the genus Ancylobacter.</title>
        <authorList>
            <person name="Doronina N."/>
            <person name="Chemodurova A."/>
            <person name="Grouzdev D."/>
            <person name="Koziaeva V."/>
            <person name="Shi W."/>
            <person name="Wu L."/>
            <person name="Kaparullina E."/>
        </authorList>
    </citation>
    <scope>NUCLEOTIDE SEQUENCE [LARGE SCALE GENOMIC DNA]</scope>
    <source>
        <strain evidence="7">Jip08</strain>
    </source>
</reference>
<feature type="transmembrane region" description="Helical" evidence="1">
    <location>
        <begin position="110"/>
        <end position="134"/>
    </location>
</feature>
<dbReference type="InterPro" id="IPR052155">
    <property type="entry name" value="Biofilm_reg_signaling"/>
</dbReference>
<evidence type="ECO:0000259" key="3">
    <source>
        <dbReference type="PROSITE" id="PS50113"/>
    </source>
</evidence>
<dbReference type="NCBIfam" id="TIGR00254">
    <property type="entry name" value="GGDEF"/>
    <property type="match status" value="1"/>
</dbReference>